<dbReference type="InterPro" id="IPR024320">
    <property type="entry name" value="LPG_synthase_C"/>
</dbReference>
<dbReference type="Proteomes" id="UP000608594">
    <property type="component" value="Unassembled WGS sequence"/>
</dbReference>
<name>A0A926G6V5_9RHOB</name>
<dbReference type="InterPro" id="IPR016181">
    <property type="entry name" value="Acyl_CoA_acyltransferase"/>
</dbReference>
<dbReference type="AlphaFoldDB" id="A0A926G6V5"/>
<reference evidence="2" key="1">
    <citation type="submission" date="2020-08" db="EMBL/GenBank/DDBJ databases">
        <title>Paracoccus amoyensis sp. nov., isolated from the surface seawater at coast of Xiamen, Fujian.</title>
        <authorList>
            <person name="Lyu L."/>
        </authorList>
    </citation>
    <scope>NUCLEOTIDE SEQUENCE</scope>
    <source>
        <strain evidence="2">11-3</strain>
    </source>
</reference>
<sequence length="266" mass="30004">MYPAYLALTELRPDVDIIQEDHAGSVILYRQRNGAEAELYTAPMPCTAETLKHAMQRVQDMNGRSRVNIRYVEASQMPEVARAGFTLHAREEESIMDADKVRALDGSEFKRVRREISKVSSQPGTLCRDYQPEDEAACLDVLARWRERLKQAGLPIEGNRLTKDCLRHAPDWPREVIRGRVCEVDGEIRGFTFAGPISPDCGNLFVGISDTDIRGLAYLIRHDQVMEWPGLRFFNHGGDAGRSGLNALKDAFRPIDKAPVYRAVFS</sequence>
<organism evidence="2 3">
    <name type="scientific">Paracoccus amoyensis</name>
    <dbReference type="NCBI Taxonomy" id="2760093"/>
    <lineage>
        <taxon>Bacteria</taxon>
        <taxon>Pseudomonadati</taxon>
        <taxon>Pseudomonadota</taxon>
        <taxon>Alphaproteobacteria</taxon>
        <taxon>Rhodobacterales</taxon>
        <taxon>Paracoccaceae</taxon>
        <taxon>Paracoccus</taxon>
    </lineage>
</organism>
<dbReference type="SUPFAM" id="SSF55729">
    <property type="entry name" value="Acyl-CoA N-acyltransferases (Nat)"/>
    <property type="match status" value="1"/>
</dbReference>
<dbReference type="Gene3D" id="3.40.630.30">
    <property type="match status" value="1"/>
</dbReference>
<evidence type="ECO:0000313" key="2">
    <source>
        <dbReference type="EMBL" id="MBC9246913.1"/>
    </source>
</evidence>
<gene>
    <name evidence="2" type="ORF">H4P12_09325</name>
</gene>
<accession>A0A926G6V5</accession>
<comment type="caution">
    <text evidence="2">The sequence shown here is derived from an EMBL/GenBank/DDBJ whole genome shotgun (WGS) entry which is preliminary data.</text>
</comment>
<dbReference type="Pfam" id="PF09924">
    <property type="entry name" value="LPG_synthase_C"/>
    <property type="match status" value="1"/>
</dbReference>
<evidence type="ECO:0000259" key="1">
    <source>
        <dbReference type="Pfam" id="PF09924"/>
    </source>
</evidence>
<dbReference type="EMBL" id="JACOQL010000003">
    <property type="protein sequence ID" value="MBC9246913.1"/>
    <property type="molecule type" value="Genomic_DNA"/>
</dbReference>
<keyword evidence="3" id="KW-1185">Reference proteome</keyword>
<feature type="domain" description="Phosphatidylglycerol lysyltransferase C-terminal" evidence="1">
    <location>
        <begin position="16"/>
        <end position="263"/>
    </location>
</feature>
<proteinExistence type="predicted"/>
<evidence type="ECO:0000313" key="3">
    <source>
        <dbReference type="Proteomes" id="UP000608594"/>
    </source>
</evidence>
<protein>
    <submittedName>
        <fullName evidence="2">DUF2156 domain-containing protein</fullName>
    </submittedName>
</protein>